<evidence type="ECO:0000313" key="1">
    <source>
        <dbReference type="EMBL" id="QJA79206.1"/>
    </source>
</evidence>
<evidence type="ECO:0000313" key="2">
    <source>
        <dbReference type="EMBL" id="QJA91777.1"/>
    </source>
</evidence>
<reference evidence="1" key="1">
    <citation type="submission" date="2020-03" db="EMBL/GenBank/DDBJ databases">
        <title>The deep terrestrial virosphere.</title>
        <authorList>
            <person name="Holmfeldt K."/>
            <person name="Nilsson E."/>
            <person name="Simone D."/>
            <person name="Lopez-Fernandez M."/>
            <person name="Wu X."/>
            <person name="de Brujin I."/>
            <person name="Lundin D."/>
            <person name="Andersson A."/>
            <person name="Bertilsson S."/>
            <person name="Dopson M."/>
        </authorList>
    </citation>
    <scope>NUCLEOTIDE SEQUENCE</scope>
    <source>
        <strain evidence="1">MM415A00936</strain>
        <strain evidence="2">MM415B03259</strain>
    </source>
</reference>
<dbReference type="EMBL" id="MT142371">
    <property type="protein sequence ID" value="QJA79206.1"/>
    <property type="molecule type" value="Genomic_DNA"/>
</dbReference>
<proteinExistence type="predicted"/>
<name>A0A6M3KBJ2_9ZZZZ</name>
<dbReference type="AlphaFoldDB" id="A0A6M3KBJ2"/>
<sequence>MNLESDEIPNCAGVPGHDGPCFECPFTCDCMEANDNYNKEFEKDNYDLQYDDIDGWE</sequence>
<gene>
    <name evidence="1" type="ORF">MM415A00936_0016</name>
    <name evidence="2" type="ORF">MM415B03259_0009</name>
</gene>
<dbReference type="EMBL" id="MT143012">
    <property type="protein sequence ID" value="QJA91777.1"/>
    <property type="molecule type" value="Genomic_DNA"/>
</dbReference>
<organism evidence="1">
    <name type="scientific">viral metagenome</name>
    <dbReference type="NCBI Taxonomy" id="1070528"/>
    <lineage>
        <taxon>unclassified sequences</taxon>
        <taxon>metagenomes</taxon>
        <taxon>organismal metagenomes</taxon>
    </lineage>
</organism>
<protein>
    <submittedName>
        <fullName evidence="1">Uncharacterized protein</fullName>
    </submittedName>
</protein>
<accession>A0A6M3KBJ2</accession>